<dbReference type="EMBL" id="LT599584">
    <property type="protein sequence ID" value="SBW84128.1"/>
    <property type="molecule type" value="Genomic_DNA"/>
</dbReference>
<dbReference type="InterPro" id="IPR011010">
    <property type="entry name" value="DNA_brk_join_enz"/>
</dbReference>
<dbReference type="GO" id="GO:0003677">
    <property type="term" value="F:DNA binding"/>
    <property type="evidence" value="ECO:0007669"/>
    <property type="project" value="InterPro"/>
</dbReference>
<proteinExistence type="predicted"/>
<dbReference type="Pfam" id="PF00589">
    <property type="entry name" value="Phage_integrase"/>
    <property type="match status" value="1"/>
</dbReference>
<dbReference type="PANTHER" id="PTHR30349">
    <property type="entry name" value="PHAGE INTEGRASE-RELATED"/>
    <property type="match status" value="1"/>
</dbReference>
<reference evidence="6" key="1">
    <citation type="submission" date="2016-07" db="EMBL/GenBank/DDBJ databases">
        <authorList>
            <person name="Florea S."/>
            <person name="Webb J.S."/>
            <person name="Jaromczyk J."/>
            <person name="Schardl C.L."/>
        </authorList>
    </citation>
    <scope>NUCLEOTIDE SEQUENCE [LARGE SCALE GENOMIC DNA]</scope>
    <source>
        <strain evidence="6">1YdBTEX2</strain>
    </source>
</reference>
<accession>A0A1D3K716</accession>
<comment type="subcellular location">
    <subcellularLocation>
        <location evidence="1">Cytoplasm</location>
    </subcellularLocation>
</comment>
<protein>
    <submittedName>
        <fullName evidence="5">Putative phage integrase</fullName>
    </submittedName>
</protein>
<keyword evidence="3" id="KW-0233">DNA recombination</keyword>
<dbReference type="AlphaFoldDB" id="A0A1D3K716"/>
<evidence type="ECO:0000313" key="6">
    <source>
        <dbReference type="Proteomes" id="UP000245431"/>
    </source>
</evidence>
<dbReference type="SUPFAM" id="SSF56349">
    <property type="entry name" value="DNA breaking-rejoining enzymes"/>
    <property type="match status" value="1"/>
</dbReference>
<evidence type="ECO:0000313" key="5">
    <source>
        <dbReference type="EMBL" id="SBW84128.1"/>
    </source>
</evidence>
<dbReference type="GO" id="GO:0015074">
    <property type="term" value="P:DNA integration"/>
    <property type="evidence" value="ECO:0007669"/>
    <property type="project" value="UniProtKB-KW"/>
</dbReference>
<dbReference type="PROSITE" id="PS51898">
    <property type="entry name" value="TYR_RECOMBINASE"/>
    <property type="match status" value="1"/>
</dbReference>
<dbReference type="Gene3D" id="1.10.443.10">
    <property type="entry name" value="Intergrase catalytic core"/>
    <property type="match status" value="1"/>
</dbReference>
<feature type="domain" description="Tyr recombinase" evidence="4">
    <location>
        <begin position="206"/>
        <end position="415"/>
    </location>
</feature>
<sequence>MTKRVEAVPPRPLFDTAESILGDYADFQDLHPDMAPYLAAFPSEIKVETDLRHARAFLKSYSESPSTFKNYRGYLERLILWSWIIQGKSVLDLNRTDAEAFLAFNVTPPQSWIGASAMRRFAPKDGLLMFNPRWRPFGVKIEKADRKRAAEAQEKPVPNKKKQGAGSTDLVYSVACSFYDFLLQDGMDIVSPFKSIKRVKGKRGKPKVKALTTLQWDYLVGEAEAMANEDPKHERTLFIVVALFAMYLRVGDLSGRDGWLPTMNSFFKRNDSWWFEVVGKGNKEREITVKDAFIPYLKRYRESLNMSPLPSKTDDSALLYTSHGRPNLTARQIRNIVQPVFDRARSRMQTDGQHEDECQELMEVTLHWLRHTGATFDAKFRDAKHLQMDLGHESLSTTQDIYYNAINQERSASNRGSIRGR</sequence>
<dbReference type="InterPro" id="IPR002104">
    <property type="entry name" value="Integrase_catalytic"/>
</dbReference>
<evidence type="ECO:0000256" key="1">
    <source>
        <dbReference type="ARBA" id="ARBA00004496"/>
    </source>
</evidence>
<dbReference type="PANTHER" id="PTHR30349:SF77">
    <property type="entry name" value="TYROSINE RECOMBINASE XERC"/>
    <property type="match status" value="1"/>
</dbReference>
<evidence type="ECO:0000256" key="3">
    <source>
        <dbReference type="ARBA" id="ARBA00023172"/>
    </source>
</evidence>
<dbReference type="GO" id="GO:0006310">
    <property type="term" value="P:DNA recombination"/>
    <property type="evidence" value="ECO:0007669"/>
    <property type="project" value="UniProtKB-KW"/>
</dbReference>
<dbReference type="InterPro" id="IPR013762">
    <property type="entry name" value="Integrase-like_cat_sf"/>
</dbReference>
<evidence type="ECO:0000259" key="4">
    <source>
        <dbReference type="PROSITE" id="PS51898"/>
    </source>
</evidence>
<organism evidence="5 6">
    <name type="scientific">Pseudomonas veronii 1YdBTEX2</name>
    <dbReference type="NCBI Taxonomy" id="1295141"/>
    <lineage>
        <taxon>Bacteria</taxon>
        <taxon>Pseudomonadati</taxon>
        <taxon>Pseudomonadota</taxon>
        <taxon>Gammaproteobacteria</taxon>
        <taxon>Pseudomonadales</taxon>
        <taxon>Pseudomonadaceae</taxon>
        <taxon>Pseudomonas</taxon>
    </lineage>
</organism>
<keyword evidence="2" id="KW-0229">DNA integration</keyword>
<dbReference type="InterPro" id="IPR050090">
    <property type="entry name" value="Tyrosine_recombinase_XerCD"/>
</dbReference>
<name>A0A1D3K716_PSEVE</name>
<gene>
    <name evidence="5" type="ORF">PVE_R2G0098</name>
</gene>
<dbReference type="GO" id="GO:0005737">
    <property type="term" value="C:cytoplasm"/>
    <property type="evidence" value="ECO:0007669"/>
    <property type="project" value="UniProtKB-SubCell"/>
</dbReference>
<evidence type="ECO:0000256" key="2">
    <source>
        <dbReference type="ARBA" id="ARBA00022908"/>
    </source>
</evidence>
<dbReference type="Proteomes" id="UP000245431">
    <property type="component" value="Chromosome PVE_r2"/>
</dbReference>